<protein>
    <recommendedName>
        <fullName evidence="1">Protein phosphatase</fullName>
        <ecNumber evidence="1">3.1.3.16</ecNumber>
    </recommendedName>
</protein>
<evidence type="ECO:0000259" key="3">
    <source>
        <dbReference type="PROSITE" id="PS51746"/>
    </source>
</evidence>
<feature type="compositionally biased region" description="Pro residues" evidence="2">
    <location>
        <begin position="617"/>
        <end position="641"/>
    </location>
</feature>
<dbReference type="Proteomes" id="UP001313282">
    <property type="component" value="Unassembled WGS sequence"/>
</dbReference>
<keyword evidence="1" id="KW-0464">Manganese</keyword>
<dbReference type="SMART" id="SM00332">
    <property type="entry name" value="PP2Cc"/>
    <property type="match status" value="1"/>
</dbReference>
<dbReference type="CDD" id="cd00143">
    <property type="entry name" value="PP2Cc"/>
    <property type="match status" value="1"/>
</dbReference>
<dbReference type="PANTHER" id="PTHR12320:SF1">
    <property type="entry name" value="PROTEIN PHOSPHATASE PTC7 HOMOLOG"/>
    <property type="match status" value="1"/>
</dbReference>
<name>A0AAN8MS82_9PEZI</name>
<sequence>MAAGSTVALGSCTQKASFDYYEDHGGNSGSGGSVSVGSVSGGLGAGFGRDISNGRNSRADYFFDFDDDDDHNFDNEYYDDYYDDSDDDHNFPEDPSSITFTPGINPSSGISSSSSSSIYPTMLRSSLRSSKALSSLSRRATVAAARDLRDHFPSRHTLENSLHTLSLSPSSRPSIHSPSPSSSSPTSRIGIHPQKFFQLPSLLQGTPSPGPSYTNRATDNEPEPPSIPTNATESTVITDSSDPNVSRFYQYGVSVSYVSKSKRWDPGNTFNFSPYKRVSFEDNWALRKKARPKTGQDAFFVSRVSDTGAVAFGVADGVGGYSMSGIDSADFSHTLCEDMAEISYHSEVPMRADMLIEAGYVSACSNPNVLGGGSTACVGIAKPDGTMEAANLGDSGFVILRGGRVHHTSQPQTHAFNTPFQLSVIPLEVIEQARKFGGPIPISDRPRDAHVDIHDLQHGDVLIFATDGLWDNLSAQDVLRLVSNEMVAAGGWVETPDHGIQIGEDLSRLVDEDGEKSSLQTAIAKKVASKAKDMSVNTKIDGPFAKEVRRYFPGEVYHGGKRDDICVLCCVVVEWAIPASKAEKAETPAEDAEKKIEAAPEPSKAPEQQPPTTTIIPPAPPAPPAPSQSPPPPAVEEVPPPPKEEAISAFAADHLRGLPGGGGPGAPSPRL</sequence>
<dbReference type="EMBL" id="JAVHNR010000005">
    <property type="protein sequence ID" value="KAK6342799.1"/>
    <property type="molecule type" value="Genomic_DNA"/>
</dbReference>
<dbReference type="AlphaFoldDB" id="A0AAN8MS82"/>
<feature type="compositionally biased region" description="Basic and acidic residues" evidence="2">
    <location>
        <begin position="582"/>
        <end position="598"/>
    </location>
</feature>
<comment type="caution">
    <text evidence="4">The sequence shown here is derived from an EMBL/GenBank/DDBJ whole genome shotgun (WGS) entry which is preliminary data.</text>
</comment>
<evidence type="ECO:0000313" key="5">
    <source>
        <dbReference type="Proteomes" id="UP001313282"/>
    </source>
</evidence>
<evidence type="ECO:0000256" key="2">
    <source>
        <dbReference type="SAM" id="MobiDB-lite"/>
    </source>
</evidence>
<keyword evidence="1" id="KW-0378">Hydrolase</keyword>
<dbReference type="EC" id="3.1.3.16" evidence="1"/>
<dbReference type="PANTHER" id="PTHR12320">
    <property type="entry name" value="PROTEIN PHOSPHATASE 2C"/>
    <property type="match status" value="1"/>
</dbReference>
<organism evidence="4 5">
    <name type="scientific">Orbilia javanica</name>
    <dbReference type="NCBI Taxonomy" id="47235"/>
    <lineage>
        <taxon>Eukaryota</taxon>
        <taxon>Fungi</taxon>
        <taxon>Dikarya</taxon>
        <taxon>Ascomycota</taxon>
        <taxon>Pezizomycotina</taxon>
        <taxon>Orbiliomycetes</taxon>
        <taxon>Orbiliales</taxon>
        <taxon>Orbiliaceae</taxon>
        <taxon>Orbilia</taxon>
    </lineage>
</organism>
<comment type="cofactor">
    <cofactor evidence="1">
        <name>Mn(2+)</name>
        <dbReference type="ChEBI" id="CHEBI:29035"/>
    </cofactor>
</comment>
<reference evidence="4 5" key="1">
    <citation type="submission" date="2019-10" db="EMBL/GenBank/DDBJ databases">
        <authorList>
            <person name="Palmer J.M."/>
        </authorList>
    </citation>
    <scope>NUCLEOTIDE SEQUENCE [LARGE SCALE GENOMIC DNA]</scope>
    <source>
        <strain evidence="4 5">TWF718</strain>
    </source>
</reference>
<feature type="compositionally biased region" description="Low complexity" evidence="2">
    <location>
        <begin position="161"/>
        <end position="189"/>
    </location>
</feature>
<comment type="catalytic activity">
    <reaction evidence="1">
        <text>O-phospho-L-threonyl-[protein] + H2O = L-threonyl-[protein] + phosphate</text>
        <dbReference type="Rhea" id="RHEA:47004"/>
        <dbReference type="Rhea" id="RHEA-COMP:11060"/>
        <dbReference type="Rhea" id="RHEA-COMP:11605"/>
        <dbReference type="ChEBI" id="CHEBI:15377"/>
        <dbReference type="ChEBI" id="CHEBI:30013"/>
        <dbReference type="ChEBI" id="CHEBI:43474"/>
        <dbReference type="ChEBI" id="CHEBI:61977"/>
        <dbReference type="EC" id="3.1.3.16"/>
    </reaction>
</comment>
<keyword evidence="5" id="KW-1185">Reference proteome</keyword>
<dbReference type="SMART" id="SM00331">
    <property type="entry name" value="PP2C_SIG"/>
    <property type="match status" value="1"/>
</dbReference>
<feature type="compositionally biased region" description="Polar residues" evidence="2">
    <location>
        <begin position="201"/>
        <end position="217"/>
    </location>
</feature>
<feature type="compositionally biased region" description="Low complexity" evidence="2">
    <location>
        <begin position="107"/>
        <end position="117"/>
    </location>
</feature>
<feature type="compositionally biased region" description="Polar residues" evidence="2">
    <location>
        <begin position="96"/>
        <end position="106"/>
    </location>
</feature>
<dbReference type="InterPro" id="IPR039123">
    <property type="entry name" value="PPTC7"/>
</dbReference>
<feature type="compositionally biased region" description="Acidic residues" evidence="2">
    <location>
        <begin position="64"/>
        <end position="87"/>
    </location>
</feature>
<keyword evidence="1" id="KW-0460">Magnesium</keyword>
<comment type="similarity">
    <text evidence="1">Belongs to the PP2C family.</text>
</comment>
<keyword evidence="1" id="KW-0904">Protein phosphatase</keyword>
<feature type="region of interest" description="Disordered" evidence="2">
    <location>
        <begin position="154"/>
        <end position="240"/>
    </location>
</feature>
<dbReference type="SUPFAM" id="SSF81606">
    <property type="entry name" value="PP2C-like"/>
    <property type="match status" value="1"/>
</dbReference>
<comment type="catalytic activity">
    <reaction evidence="1">
        <text>O-phospho-L-seryl-[protein] + H2O = L-seryl-[protein] + phosphate</text>
        <dbReference type="Rhea" id="RHEA:20629"/>
        <dbReference type="Rhea" id="RHEA-COMP:9863"/>
        <dbReference type="Rhea" id="RHEA-COMP:11604"/>
        <dbReference type="ChEBI" id="CHEBI:15377"/>
        <dbReference type="ChEBI" id="CHEBI:29999"/>
        <dbReference type="ChEBI" id="CHEBI:43474"/>
        <dbReference type="ChEBI" id="CHEBI:83421"/>
        <dbReference type="EC" id="3.1.3.16"/>
    </reaction>
</comment>
<feature type="compositionally biased region" description="Low complexity" evidence="2">
    <location>
        <begin position="605"/>
        <end position="616"/>
    </location>
</feature>
<dbReference type="InterPro" id="IPR001932">
    <property type="entry name" value="PPM-type_phosphatase-like_dom"/>
</dbReference>
<evidence type="ECO:0000256" key="1">
    <source>
        <dbReference type="RuleBase" id="RU366020"/>
    </source>
</evidence>
<dbReference type="Pfam" id="PF13672">
    <property type="entry name" value="PP2C_2"/>
    <property type="match status" value="1"/>
</dbReference>
<dbReference type="GO" id="GO:0004722">
    <property type="term" value="F:protein serine/threonine phosphatase activity"/>
    <property type="evidence" value="ECO:0007669"/>
    <property type="project" value="UniProtKB-EC"/>
</dbReference>
<feature type="region of interest" description="Disordered" evidence="2">
    <location>
        <begin position="582"/>
        <end position="671"/>
    </location>
</feature>
<dbReference type="Gene3D" id="3.60.40.10">
    <property type="entry name" value="PPM-type phosphatase domain"/>
    <property type="match status" value="1"/>
</dbReference>
<evidence type="ECO:0000313" key="4">
    <source>
        <dbReference type="EMBL" id="KAK6342799.1"/>
    </source>
</evidence>
<feature type="region of interest" description="Disordered" evidence="2">
    <location>
        <begin position="64"/>
        <end position="117"/>
    </location>
</feature>
<feature type="compositionally biased region" description="Polar residues" evidence="2">
    <location>
        <begin position="228"/>
        <end position="240"/>
    </location>
</feature>
<comment type="cofactor">
    <cofactor evidence="1">
        <name>Mg(2+)</name>
        <dbReference type="ChEBI" id="CHEBI:18420"/>
    </cofactor>
</comment>
<dbReference type="InterPro" id="IPR036457">
    <property type="entry name" value="PPM-type-like_dom_sf"/>
</dbReference>
<gene>
    <name evidence="4" type="ORF">TWF718_008186</name>
</gene>
<dbReference type="PROSITE" id="PS51746">
    <property type="entry name" value="PPM_2"/>
    <property type="match status" value="1"/>
</dbReference>
<proteinExistence type="inferred from homology"/>
<feature type="domain" description="PPM-type phosphatase" evidence="3">
    <location>
        <begin position="277"/>
        <end position="572"/>
    </location>
</feature>
<dbReference type="GO" id="GO:0046872">
    <property type="term" value="F:metal ion binding"/>
    <property type="evidence" value="ECO:0007669"/>
    <property type="project" value="UniProtKB-UniRule"/>
</dbReference>
<keyword evidence="1" id="KW-0479">Metal-binding</keyword>
<accession>A0AAN8MS82</accession>